<keyword evidence="2" id="KW-0489">Methyltransferase</keyword>
<evidence type="ECO:0000256" key="3">
    <source>
        <dbReference type="ARBA" id="ARBA00022679"/>
    </source>
</evidence>
<reference evidence="5 6" key="1">
    <citation type="journal article" date="2019" name="Sci. Rep.">
        <title>Nanopore sequencing improves the draft genome of the human pathogenic amoeba Naegleria fowleri.</title>
        <authorList>
            <person name="Liechti N."/>
            <person name="Schurch N."/>
            <person name="Bruggmann R."/>
            <person name="Wittwer M."/>
        </authorList>
    </citation>
    <scope>NUCLEOTIDE SEQUENCE [LARGE SCALE GENOMIC DNA]</scope>
    <source>
        <strain evidence="5 6">ATCC 30894</strain>
    </source>
</reference>
<dbReference type="GO" id="GO:0005737">
    <property type="term" value="C:cytoplasm"/>
    <property type="evidence" value="ECO:0007669"/>
    <property type="project" value="TreeGrafter"/>
</dbReference>
<dbReference type="PANTHER" id="PTHR14614:SF10">
    <property type="entry name" value="PROTEIN N-TERMINAL AND LYSINE N-METHYLTRANSFERASE EFM7"/>
    <property type="match status" value="1"/>
</dbReference>
<evidence type="ECO:0000313" key="5">
    <source>
        <dbReference type="EMBL" id="KAF0977273.1"/>
    </source>
</evidence>
<comment type="caution">
    <text evidence="5">The sequence shown here is derived from an EMBL/GenBank/DDBJ whole genome shotgun (WGS) entry which is preliminary data.</text>
</comment>
<dbReference type="RefSeq" id="XP_044561986.1">
    <property type="nucleotide sequence ID" value="XM_044707284.1"/>
</dbReference>
<dbReference type="GeneID" id="68111144"/>
<keyword evidence="1" id="KW-0963">Cytoplasm</keyword>
<dbReference type="InterPro" id="IPR025784">
    <property type="entry name" value="EFM7"/>
</dbReference>
<dbReference type="PROSITE" id="PS51560">
    <property type="entry name" value="SAM_MT_NNT1"/>
    <property type="match status" value="1"/>
</dbReference>
<dbReference type="GO" id="GO:0008168">
    <property type="term" value="F:methyltransferase activity"/>
    <property type="evidence" value="ECO:0007669"/>
    <property type="project" value="UniProtKB-KW"/>
</dbReference>
<dbReference type="CDD" id="cd02440">
    <property type="entry name" value="AdoMet_MTases"/>
    <property type="match status" value="1"/>
</dbReference>
<organism evidence="5 6">
    <name type="scientific">Naegleria fowleri</name>
    <name type="common">Brain eating amoeba</name>
    <dbReference type="NCBI Taxonomy" id="5763"/>
    <lineage>
        <taxon>Eukaryota</taxon>
        <taxon>Discoba</taxon>
        <taxon>Heterolobosea</taxon>
        <taxon>Tetramitia</taxon>
        <taxon>Eutetramitia</taxon>
        <taxon>Vahlkampfiidae</taxon>
        <taxon>Naegleria</taxon>
    </lineage>
</organism>
<name>A0A6A5BHC7_NAEFO</name>
<dbReference type="Pfam" id="PF10294">
    <property type="entry name" value="Methyltransf_16"/>
    <property type="match status" value="1"/>
</dbReference>
<dbReference type="VEuPathDB" id="AmoebaDB:NfTy_063300"/>
<dbReference type="AlphaFoldDB" id="A0A6A5BHC7"/>
<dbReference type="InterPro" id="IPR019410">
    <property type="entry name" value="Methyltransf_16"/>
</dbReference>
<evidence type="ECO:0000256" key="2">
    <source>
        <dbReference type="ARBA" id="ARBA00022603"/>
    </source>
</evidence>
<dbReference type="OrthoDB" id="46564at2759"/>
<protein>
    <recommendedName>
        <fullName evidence="7">Protein N-terminal and lysine N-methyltransferase EFM7</fullName>
    </recommendedName>
</protein>
<sequence length="277" mass="32287">MSQQLTNDTSTIIIRSEESHEEEDYSGLFESDMFQVDENYFRKPRPARIEVFNIENSDFQVKVRLLGDHILWGNYLWNASKCLSQHFYENQHLIKDKTVVELGAAGGLPSLTCGKLGAKKVVITDIGHEDLIDNLKKNVELNFGENCQHVEVRPHAWGERLEETFGIGENKETFDVIILSDLLFNHICHHQLLDSCEYLSHPNTMIYVSYTHHRPWLIKEDLKLFVLAKERHFLVEHYFDKKYPPMFENDPGDVEERSTVHVQIMKPPQARQGNHEN</sequence>
<keyword evidence="3" id="KW-0808">Transferase</keyword>
<dbReference type="VEuPathDB" id="AmoebaDB:FDP41_003926"/>
<dbReference type="Gene3D" id="3.40.50.150">
    <property type="entry name" value="Vaccinia Virus protein VP39"/>
    <property type="match status" value="1"/>
</dbReference>
<evidence type="ECO:0008006" key="7">
    <source>
        <dbReference type="Google" id="ProtNLM"/>
    </source>
</evidence>
<evidence type="ECO:0000256" key="4">
    <source>
        <dbReference type="ARBA" id="ARBA00022691"/>
    </source>
</evidence>
<dbReference type="OMA" id="VGHNPLW"/>
<dbReference type="EMBL" id="VFQX01000035">
    <property type="protein sequence ID" value="KAF0977273.1"/>
    <property type="molecule type" value="Genomic_DNA"/>
</dbReference>
<gene>
    <name evidence="5" type="ORF">FDP41_003926</name>
</gene>
<accession>A0A6A5BHC7</accession>
<dbReference type="SUPFAM" id="SSF53335">
    <property type="entry name" value="S-adenosyl-L-methionine-dependent methyltransferases"/>
    <property type="match status" value="1"/>
</dbReference>
<keyword evidence="4" id="KW-0949">S-adenosyl-L-methionine</keyword>
<dbReference type="InterPro" id="IPR029063">
    <property type="entry name" value="SAM-dependent_MTases_sf"/>
</dbReference>
<evidence type="ECO:0000256" key="1">
    <source>
        <dbReference type="ARBA" id="ARBA00022490"/>
    </source>
</evidence>
<evidence type="ECO:0000313" key="6">
    <source>
        <dbReference type="Proteomes" id="UP000444721"/>
    </source>
</evidence>
<dbReference type="Proteomes" id="UP000444721">
    <property type="component" value="Unassembled WGS sequence"/>
</dbReference>
<dbReference type="VEuPathDB" id="AmoebaDB:NF0047230"/>
<dbReference type="GO" id="GO:0032259">
    <property type="term" value="P:methylation"/>
    <property type="evidence" value="ECO:0007669"/>
    <property type="project" value="UniProtKB-KW"/>
</dbReference>
<keyword evidence="6" id="KW-1185">Reference proteome</keyword>
<proteinExistence type="predicted"/>
<dbReference type="PANTHER" id="PTHR14614">
    <property type="entry name" value="HEPATOCELLULAR CARCINOMA-ASSOCIATED ANTIGEN"/>
    <property type="match status" value="1"/>
</dbReference>